<evidence type="ECO:0000313" key="2">
    <source>
        <dbReference type="EnsemblMetazoa" id="XP_003727758"/>
    </source>
</evidence>
<dbReference type="AlphaFoldDB" id="A0A7M7GHK8"/>
<evidence type="ECO:0000313" key="3">
    <source>
        <dbReference type="Proteomes" id="UP000007110"/>
    </source>
</evidence>
<dbReference type="InterPro" id="IPR012674">
    <property type="entry name" value="Calycin"/>
</dbReference>
<keyword evidence="3" id="KW-1185">Reference proteome</keyword>
<dbReference type="Proteomes" id="UP000007110">
    <property type="component" value="Unassembled WGS sequence"/>
</dbReference>
<dbReference type="OrthoDB" id="565904at2759"/>
<dbReference type="EnsemblMetazoa" id="XM_003727710">
    <property type="protein sequence ID" value="XP_003727758"/>
    <property type="gene ID" value="LOC100888528"/>
</dbReference>
<organism evidence="2 3">
    <name type="scientific">Strongylocentrotus purpuratus</name>
    <name type="common">Purple sea urchin</name>
    <dbReference type="NCBI Taxonomy" id="7668"/>
    <lineage>
        <taxon>Eukaryota</taxon>
        <taxon>Metazoa</taxon>
        <taxon>Echinodermata</taxon>
        <taxon>Eleutherozoa</taxon>
        <taxon>Echinozoa</taxon>
        <taxon>Echinoidea</taxon>
        <taxon>Euechinoidea</taxon>
        <taxon>Echinacea</taxon>
        <taxon>Camarodonta</taxon>
        <taxon>Echinidea</taxon>
        <taxon>Strongylocentrotidae</taxon>
        <taxon>Strongylocentrotus</taxon>
    </lineage>
</organism>
<name>A0A7M7GHK8_STRPU</name>
<accession>A0A7M7GHK8</accession>
<proteinExistence type="predicted"/>
<evidence type="ECO:0000256" key="1">
    <source>
        <dbReference type="SAM" id="SignalP"/>
    </source>
</evidence>
<sequence>MRVFIALFILTLARYSSAQVYGYGRCPDVRPVDDFDVHRYAGRWYEFARFYDAPEESFRCQTQNYTVKADYLLSNESGVDSYGQGYSFLVRIYNLSEGTQAYYTTLAKILSNS</sequence>
<dbReference type="PANTHER" id="PTHR10612">
    <property type="entry name" value="APOLIPOPROTEIN D"/>
    <property type="match status" value="1"/>
</dbReference>
<evidence type="ECO:0008006" key="4">
    <source>
        <dbReference type="Google" id="ProtNLM"/>
    </source>
</evidence>
<dbReference type="KEGG" id="spu:100888528"/>
<dbReference type="GeneID" id="100888528"/>
<feature type="signal peptide" evidence="1">
    <location>
        <begin position="1"/>
        <end position="18"/>
    </location>
</feature>
<protein>
    <recommendedName>
        <fullName evidence="4">Lipocalin/cytosolic fatty-acid binding domain-containing protein</fullName>
    </recommendedName>
</protein>
<dbReference type="RefSeq" id="XP_003727758.2">
    <property type="nucleotide sequence ID" value="XM_003727710.3"/>
</dbReference>
<dbReference type="InParanoid" id="A0A7M7GHK8"/>
<keyword evidence="1" id="KW-0732">Signal</keyword>
<dbReference type="SUPFAM" id="SSF50814">
    <property type="entry name" value="Lipocalins"/>
    <property type="match status" value="1"/>
</dbReference>
<feature type="chain" id="PRO_5029470666" description="Lipocalin/cytosolic fatty-acid binding domain-containing protein" evidence="1">
    <location>
        <begin position="19"/>
        <end position="113"/>
    </location>
</feature>
<reference evidence="2" key="2">
    <citation type="submission" date="2021-01" db="UniProtKB">
        <authorList>
            <consortium name="EnsemblMetazoa"/>
        </authorList>
    </citation>
    <scope>IDENTIFICATION</scope>
</reference>
<dbReference type="Gene3D" id="2.40.128.20">
    <property type="match status" value="1"/>
</dbReference>
<dbReference type="PANTHER" id="PTHR10612:SF34">
    <property type="entry name" value="APOLIPOPROTEIN D"/>
    <property type="match status" value="1"/>
</dbReference>
<reference evidence="3" key="1">
    <citation type="submission" date="2015-02" db="EMBL/GenBank/DDBJ databases">
        <title>Genome sequencing for Strongylocentrotus purpuratus.</title>
        <authorList>
            <person name="Murali S."/>
            <person name="Liu Y."/>
            <person name="Vee V."/>
            <person name="English A."/>
            <person name="Wang M."/>
            <person name="Skinner E."/>
            <person name="Han Y."/>
            <person name="Muzny D.M."/>
            <person name="Worley K.C."/>
            <person name="Gibbs R.A."/>
        </authorList>
    </citation>
    <scope>NUCLEOTIDE SEQUENCE</scope>
</reference>